<dbReference type="Proteomes" id="UP000038010">
    <property type="component" value="Unassembled WGS sequence"/>
</dbReference>
<proteinExistence type="predicted"/>
<evidence type="ECO:0000313" key="3">
    <source>
        <dbReference type="Proteomes" id="UP000038010"/>
    </source>
</evidence>
<dbReference type="OrthoDB" id="674604at2759"/>
<sequence length="584" mass="66384">MLREINNPKSSWYIERGGIRKIISACIQAIVDDVGWIWIDTVCIDKSSSAELQEAINSMYGWYERSRICYAFLDDVSCSATVGTSETELETVLSLSEWQTRSWTLQEFLAPDRVDFYNCNDTWSYLGSKYATSTRTKELELENSKLITRHATFSRLTGVPLAAVEKETPLREYSIAQRFSWAAKRKATRSEDRAYSLMGLFDVNIPMLYGEGPKAFRRLQQEILNQSRDHSILVWDGAQTGATWDRSIFAPSVDCFADSGQIVDLRTHRAPVQLTNAGLRISLPYVAVESSRSSPYSRRCLALLDCRFEDDITKTIALSLSKIYPDTEEEVVLDSQSSQRTYTVVETDLASREQLEWRDFVIVEKRFYLSERRERLQISTTTDHGLWLWLVPNVEGPEAVLEGLRPKACWRNLGTTLTSAAPLEKASAEILTGNQERISFQMLYPSLGLQTTVTIAFESEDGGAILIEEFSASSPNDTVADETPRPIDAGLWQIMPVYASKIVPGTEWILHVLIRYQEMLNEDVTIIHVCTTRRDEEMEEDVQKSRRKPMDAGARALRSLLEQLPVEKSAQAHDVYVHDSESDW</sequence>
<dbReference type="EMBL" id="LFJN01000012">
    <property type="protein sequence ID" value="KPI40375.1"/>
    <property type="molecule type" value="Genomic_DNA"/>
</dbReference>
<comment type="caution">
    <text evidence="2">The sequence shown here is derived from an EMBL/GenBank/DDBJ whole genome shotgun (WGS) entry which is preliminary data.</text>
</comment>
<protein>
    <submittedName>
        <fullName evidence="2">Vegetative incompatibility protein HET-E-1</fullName>
    </submittedName>
</protein>
<keyword evidence="3" id="KW-1185">Reference proteome</keyword>
<gene>
    <name evidence="2" type="ORF">AB675_7606</name>
</gene>
<dbReference type="RefSeq" id="XP_018000338.1">
    <property type="nucleotide sequence ID" value="XM_018147987.1"/>
</dbReference>
<accession>A0A0N1HB87</accession>
<dbReference type="AlphaFoldDB" id="A0A0N1HB87"/>
<dbReference type="GeneID" id="28739867"/>
<dbReference type="Pfam" id="PF06985">
    <property type="entry name" value="HET"/>
    <property type="match status" value="1"/>
</dbReference>
<reference evidence="2 3" key="1">
    <citation type="submission" date="2015-06" db="EMBL/GenBank/DDBJ databases">
        <title>Draft genome of the ant-associated black yeast Phialophora attae CBS 131958.</title>
        <authorList>
            <person name="Moreno L.F."/>
            <person name="Stielow B.J."/>
            <person name="de Hoog S."/>
            <person name="Vicente V.A."/>
            <person name="Weiss V.A."/>
            <person name="de Vries M."/>
            <person name="Cruz L.M."/>
            <person name="Souza E.M."/>
        </authorList>
    </citation>
    <scope>NUCLEOTIDE SEQUENCE [LARGE SCALE GENOMIC DNA]</scope>
    <source>
        <strain evidence="2 3">CBS 131958</strain>
    </source>
</reference>
<organism evidence="2 3">
    <name type="scientific">Cyphellophora attinorum</name>
    <dbReference type="NCBI Taxonomy" id="1664694"/>
    <lineage>
        <taxon>Eukaryota</taxon>
        <taxon>Fungi</taxon>
        <taxon>Dikarya</taxon>
        <taxon>Ascomycota</taxon>
        <taxon>Pezizomycotina</taxon>
        <taxon>Eurotiomycetes</taxon>
        <taxon>Chaetothyriomycetidae</taxon>
        <taxon>Chaetothyriales</taxon>
        <taxon>Cyphellophoraceae</taxon>
        <taxon>Cyphellophora</taxon>
    </lineage>
</organism>
<evidence type="ECO:0000313" key="2">
    <source>
        <dbReference type="EMBL" id="KPI40375.1"/>
    </source>
</evidence>
<name>A0A0N1HB87_9EURO</name>
<evidence type="ECO:0000259" key="1">
    <source>
        <dbReference type="Pfam" id="PF06985"/>
    </source>
</evidence>
<feature type="domain" description="Heterokaryon incompatibility" evidence="1">
    <location>
        <begin position="19"/>
        <end position="79"/>
    </location>
</feature>
<dbReference type="STRING" id="1664694.A0A0N1HB87"/>
<dbReference type="PANTHER" id="PTHR10622:SF10">
    <property type="entry name" value="HET DOMAIN-CONTAINING PROTEIN"/>
    <property type="match status" value="1"/>
</dbReference>
<dbReference type="VEuPathDB" id="FungiDB:AB675_7606"/>
<dbReference type="InterPro" id="IPR010730">
    <property type="entry name" value="HET"/>
</dbReference>
<dbReference type="PANTHER" id="PTHR10622">
    <property type="entry name" value="HET DOMAIN-CONTAINING PROTEIN"/>
    <property type="match status" value="1"/>
</dbReference>